<dbReference type="Gene3D" id="2.60.120.10">
    <property type="entry name" value="Jelly Rolls"/>
    <property type="match status" value="2"/>
</dbReference>
<dbReference type="SMART" id="SM00835">
    <property type="entry name" value="Cupin_1"/>
    <property type="match status" value="2"/>
</dbReference>
<proteinExistence type="inferred from homology"/>
<dbReference type="OMA" id="AEWQNSK"/>
<feature type="domain" description="Cupin type-1" evidence="8">
    <location>
        <begin position="251"/>
        <end position="384"/>
    </location>
</feature>
<comment type="function">
    <text evidence="1">Seed storage protein.</text>
</comment>
<dbReference type="InterPro" id="IPR006045">
    <property type="entry name" value="Cupin_1"/>
</dbReference>
<dbReference type="PANTHER" id="PTHR31189">
    <property type="entry name" value="OS03G0336100 PROTEIN-RELATED"/>
    <property type="match status" value="1"/>
</dbReference>
<keyword evidence="6" id="KW-1015">Disulfide bond</keyword>
<evidence type="ECO:0000313" key="10">
    <source>
        <dbReference type="Proteomes" id="UP000007015"/>
    </source>
</evidence>
<keyword evidence="10" id="KW-1185">Reference proteome</keyword>
<keyword evidence="4" id="KW-0758">Storage protein</keyword>
<dbReference type="CDD" id="cd02243">
    <property type="entry name" value="cupin_11S_legumin_C"/>
    <property type="match status" value="1"/>
</dbReference>
<evidence type="ECO:0000256" key="1">
    <source>
        <dbReference type="ARBA" id="ARBA00003839"/>
    </source>
</evidence>
<dbReference type="PANTHER" id="PTHR31189:SF80">
    <property type="entry name" value="OS02G0456100 PROTEIN"/>
    <property type="match status" value="1"/>
</dbReference>
<dbReference type="InterPro" id="IPR014710">
    <property type="entry name" value="RmlC-like_jellyroll"/>
</dbReference>
<evidence type="ECO:0000259" key="8">
    <source>
        <dbReference type="SMART" id="SM00835"/>
    </source>
</evidence>
<comment type="subunit">
    <text evidence="3">Hexamer; each subunit is composed of an acidic and a basic chain derived from a single precursor and linked by a disulfide bond.</text>
</comment>
<dbReference type="GO" id="GO:0045735">
    <property type="term" value="F:nutrient reservoir activity"/>
    <property type="evidence" value="ECO:0007669"/>
    <property type="project" value="UniProtKB-KW"/>
</dbReference>
<comment type="similarity">
    <text evidence="2">Belongs to the 11S seed storage protein (globulins) family.</text>
</comment>
<dbReference type="CDD" id="cd02242">
    <property type="entry name" value="cupin_11S_legumin_N"/>
    <property type="match status" value="1"/>
</dbReference>
<dbReference type="STRING" id="39946.B8AH68"/>
<evidence type="ECO:0000256" key="2">
    <source>
        <dbReference type="ARBA" id="ARBA00007178"/>
    </source>
</evidence>
<organism evidence="9 10">
    <name type="scientific">Oryza sativa subsp. indica</name>
    <name type="common">Rice</name>
    <dbReference type="NCBI Taxonomy" id="39946"/>
    <lineage>
        <taxon>Eukaryota</taxon>
        <taxon>Viridiplantae</taxon>
        <taxon>Streptophyta</taxon>
        <taxon>Embryophyta</taxon>
        <taxon>Tracheophyta</taxon>
        <taxon>Spermatophyta</taxon>
        <taxon>Magnoliopsida</taxon>
        <taxon>Liliopsida</taxon>
        <taxon>Poales</taxon>
        <taxon>Poaceae</taxon>
        <taxon>BOP clade</taxon>
        <taxon>Oryzoideae</taxon>
        <taxon>Oryzeae</taxon>
        <taxon>Oryzinae</taxon>
        <taxon>Oryza</taxon>
        <taxon>Oryza sativa</taxon>
    </lineage>
</organism>
<name>B8AH68_ORYSI</name>
<protein>
    <recommendedName>
        <fullName evidence="8">Cupin type-1 domain-containing protein</fullName>
    </recommendedName>
</protein>
<feature type="signal peptide" evidence="7">
    <location>
        <begin position="1"/>
        <end position="23"/>
    </location>
</feature>
<dbReference type="AlphaFoldDB" id="B8AH68"/>
<dbReference type="EMBL" id="CM000127">
    <property type="protein sequence ID" value="EEC73108.1"/>
    <property type="molecule type" value="Genomic_DNA"/>
</dbReference>
<dbReference type="PRINTS" id="PR00439">
    <property type="entry name" value="11SGLOBULIN"/>
</dbReference>
<evidence type="ECO:0000256" key="5">
    <source>
        <dbReference type="ARBA" id="ARBA00023129"/>
    </source>
</evidence>
<evidence type="ECO:0000256" key="3">
    <source>
        <dbReference type="ARBA" id="ARBA00011818"/>
    </source>
</evidence>
<accession>B8AH68</accession>
<feature type="domain" description="Cupin type-1" evidence="8">
    <location>
        <begin position="53"/>
        <end position="248"/>
    </location>
</feature>
<evidence type="ECO:0000256" key="6">
    <source>
        <dbReference type="ARBA" id="ARBA00023157"/>
    </source>
</evidence>
<dbReference type="HOGENOM" id="CLU_026341_2_0_1"/>
<feature type="chain" id="PRO_5002867579" description="Cupin type-1 domain-containing protein" evidence="7">
    <location>
        <begin position="24"/>
        <end position="413"/>
    </location>
</feature>
<evidence type="ECO:0000256" key="7">
    <source>
        <dbReference type="SAM" id="SignalP"/>
    </source>
</evidence>
<reference evidence="9 10" key="1">
    <citation type="journal article" date="2005" name="PLoS Biol.">
        <title>The genomes of Oryza sativa: a history of duplications.</title>
        <authorList>
            <person name="Yu J."/>
            <person name="Wang J."/>
            <person name="Lin W."/>
            <person name="Li S."/>
            <person name="Li H."/>
            <person name="Zhou J."/>
            <person name="Ni P."/>
            <person name="Dong W."/>
            <person name="Hu S."/>
            <person name="Zeng C."/>
            <person name="Zhang J."/>
            <person name="Zhang Y."/>
            <person name="Li R."/>
            <person name="Xu Z."/>
            <person name="Li S."/>
            <person name="Li X."/>
            <person name="Zheng H."/>
            <person name="Cong L."/>
            <person name="Lin L."/>
            <person name="Yin J."/>
            <person name="Geng J."/>
            <person name="Li G."/>
            <person name="Shi J."/>
            <person name="Liu J."/>
            <person name="Lv H."/>
            <person name="Li J."/>
            <person name="Wang J."/>
            <person name="Deng Y."/>
            <person name="Ran L."/>
            <person name="Shi X."/>
            <person name="Wang X."/>
            <person name="Wu Q."/>
            <person name="Li C."/>
            <person name="Ren X."/>
            <person name="Wang J."/>
            <person name="Wang X."/>
            <person name="Li D."/>
            <person name="Liu D."/>
            <person name="Zhang X."/>
            <person name="Ji Z."/>
            <person name="Zhao W."/>
            <person name="Sun Y."/>
            <person name="Zhang Z."/>
            <person name="Bao J."/>
            <person name="Han Y."/>
            <person name="Dong L."/>
            <person name="Ji J."/>
            <person name="Chen P."/>
            <person name="Wu S."/>
            <person name="Liu J."/>
            <person name="Xiao Y."/>
            <person name="Bu D."/>
            <person name="Tan J."/>
            <person name="Yang L."/>
            <person name="Ye C."/>
            <person name="Zhang J."/>
            <person name="Xu J."/>
            <person name="Zhou Y."/>
            <person name="Yu Y."/>
            <person name="Zhang B."/>
            <person name="Zhuang S."/>
            <person name="Wei H."/>
            <person name="Liu B."/>
            <person name="Lei M."/>
            <person name="Yu H."/>
            <person name="Li Y."/>
            <person name="Xu H."/>
            <person name="Wei S."/>
            <person name="He X."/>
            <person name="Fang L."/>
            <person name="Zhang Z."/>
            <person name="Zhang Y."/>
            <person name="Huang X."/>
            <person name="Su Z."/>
            <person name="Tong W."/>
            <person name="Li J."/>
            <person name="Tong Z."/>
            <person name="Li S."/>
            <person name="Ye J."/>
            <person name="Wang L."/>
            <person name="Fang L."/>
            <person name="Lei T."/>
            <person name="Chen C."/>
            <person name="Chen H."/>
            <person name="Xu Z."/>
            <person name="Li H."/>
            <person name="Huang H."/>
            <person name="Zhang F."/>
            <person name="Xu H."/>
            <person name="Li N."/>
            <person name="Zhao C."/>
            <person name="Li S."/>
            <person name="Dong L."/>
            <person name="Huang Y."/>
            <person name="Li L."/>
            <person name="Xi Y."/>
            <person name="Qi Q."/>
            <person name="Li W."/>
            <person name="Zhang B."/>
            <person name="Hu W."/>
            <person name="Zhang Y."/>
            <person name="Tian X."/>
            <person name="Jiao Y."/>
            <person name="Liang X."/>
            <person name="Jin J."/>
            <person name="Gao L."/>
            <person name="Zheng W."/>
            <person name="Hao B."/>
            <person name="Liu S."/>
            <person name="Wang W."/>
            <person name="Yuan L."/>
            <person name="Cao M."/>
            <person name="McDermott J."/>
            <person name="Samudrala R."/>
            <person name="Wang J."/>
            <person name="Wong G.K."/>
            <person name="Yang H."/>
        </authorList>
    </citation>
    <scope>NUCLEOTIDE SEQUENCE [LARGE SCALE GENOMIC DNA]</scope>
    <source>
        <strain evidence="10">cv. 93-11</strain>
    </source>
</reference>
<dbReference type="InterPro" id="IPR011051">
    <property type="entry name" value="RmlC_Cupin_sf"/>
</dbReference>
<dbReference type="InterPro" id="IPR050253">
    <property type="entry name" value="Seed_Storage-Functional"/>
</dbReference>
<gene>
    <name evidence="9" type="ORF">OsI_07099</name>
</gene>
<dbReference type="InterPro" id="IPR006044">
    <property type="entry name" value="11S_seedstore_pln"/>
</dbReference>
<dbReference type="Gramene" id="BGIOSGA008152-TA">
    <property type="protein sequence ID" value="BGIOSGA008152-PA"/>
    <property type="gene ID" value="BGIOSGA008152"/>
</dbReference>
<dbReference type="SUPFAM" id="SSF51182">
    <property type="entry name" value="RmlC-like cupins"/>
    <property type="match status" value="1"/>
</dbReference>
<evidence type="ECO:0000313" key="9">
    <source>
        <dbReference type="EMBL" id="EEC73108.1"/>
    </source>
</evidence>
<keyword evidence="5" id="KW-0708">Seed storage protein</keyword>
<sequence>MASMSTIVPLCLSLLLFFQVSIAQFSFGGGPLYSSRGFRGDSVSQHQCRFEHLAALKVTHRDRSEAGFIEYYNTEVRNEFRCAGVSVRRLVIESRGLALPVYANAHKLLYIIQGHGVFGMALPSCPETFQSVQSAFEQSSTQKLSDEHQQLHKFRQGDVIAVPVGVAHWLYNNGDSPMVAFLAIDFGNNANQLDPIPREFFLAGKPTSWQQEQYSYQAEQQSDNQNIFAGFNPDLLGEALGVSRQTAMRLQELNDQRGVIIRVAQGLQALHPSFQTEQNALLTPHWTVNAHIVMYVTAGQGRIQVVDHRGRTVFDGELRQQQILLIPQNFAVAVKARQEGFSWVSFKTSHNAIDSQIAGKRSILRALPVDVVAKAYLLSREESRSLKFNRGDEMAVFSPRLHQQLYAEWQNSK</sequence>
<keyword evidence="7" id="KW-0732">Signal</keyword>
<dbReference type="Pfam" id="PF00190">
    <property type="entry name" value="Cupin_1"/>
    <property type="match status" value="2"/>
</dbReference>
<evidence type="ECO:0000256" key="4">
    <source>
        <dbReference type="ARBA" id="ARBA00022761"/>
    </source>
</evidence>
<dbReference type="Proteomes" id="UP000007015">
    <property type="component" value="Chromosome 2"/>
</dbReference>